<dbReference type="InterPro" id="IPR013783">
    <property type="entry name" value="Ig-like_fold"/>
</dbReference>
<dbReference type="InterPro" id="IPR015943">
    <property type="entry name" value="WD40/YVTN_repeat-like_dom_sf"/>
</dbReference>
<dbReference type="KEGG" id="pseg:D3H65_21545"/>
<feature type="domain" description="Two component regulator three Y" evidence="4">
    <location>
        <begin position="668"/>
        <end position="714"/>
    </location>
</feature>
<dbReference type="InterPro" id="IPR036890">
    <property type="entry name" value="HATPase_C_sf"/>
</dbReference>
<dbReference type="AlphaFoldDB" id="A0A3B7MTN1"/>
<evidence type="ECO:0000313" key="6">
    <source>
        <dbReference type="Proteomes" id="UP000263900"/>
    </source>
</evidence>
<keyword evidence="1" id="KW-1133">Transmembrane helix</keyword>
<feature type="domain" description="Signal transduction histidine kinase internal region" evidence="3">
    <location>
        <begin position="781"/>
        <end position="857"/>
    </location>
</feature>
<proteinExistence type="predicted"/>
<dbReference type="OrthoDB" id="9809670at2"/>
<protein>
    <recommendedName>
        <fullName evidence="7">Signal transduction histidine kinase internal region domain-containing protein</fullName>
    </recommendedName>
</protein>
<feature type="transmembrane region" description="Helical" evidence="1">
    <location>
        <begin position="736"/>
        <end position="758"/>
    </location>
</feature>
<name>A0A3B7MTN1_9BACT</name>
<evidence type="ECO:0000256" key="1">
    <source>
        <dbReference type="SAM" id="Phobius"/>
    </source>
</evidence>
<dbReference type="Gene3D" id="3.30.565.10">
    <property type="entry name" value="Histidine kinase-like ATPase, C-terminal domain"/>
    <property type="match status" value="1"/>
</dbReference>
<accession>A0A3B7MTN1</accession>
<organism evidence="5 6">
    <name type="scientific">Paraflavitalea soli</name>
    <dbReference type="NCBI Taxonomy" id="2315862"/>
    <lineage>
        <taxon>Bacteria</taxon>
        <taxon>Pseudomonadati</taxon>
        <taxon>Bacteroidota</taxon>
        <taxon>Chitinophagia</taxon>
        <taxon>Chitinophagales</taxon>
        <taxon>Chitinophagaceae</taxon>
        <taxon>Paraflavitalea</taxon>
    </lineage>
</organism>
<dbReference type="GO" id="GO:0000155">
    <property type="term" value="F:phosphorelay sensor kinase activity"/>
    <property type="evidence" value="ECO:0007669"/>
    <property type="project" value="InterPro"/>
</dbReference>
<dbReference type="EMBL" id="CP032157">
    <property type="protein sequence ID" value="AXY76420.1"/>
    <property type="molecule type" value="Genomic_DNA"/>
</dbReference>
<evidence type="ECO:0000259" key="4">
    <source>
        <dbReference type="Pfam" id="PF07495"/>
    </source>
</evidence>
<dbReference type="Pfam" id="PF06580">
    <property type="entry name" value="His_kinase"/>
    <property type="match status" value="1"/>
</dbReference>
<dbReference type="Gene3D" id="2.60.40.10">
    <property type="entry name" value="Immunoglobulins"/>
    <property type="match status" value="1"/>
</dbReference>
<dbReference type="InterPro" id="IPR011123">
    <property type="entry name" value="Y_Y_Y"/>
</dbReference>
<evidence type="ECO:0000313" key="5">
    <source>
        <dbReference type="EMBL" id="AXY76420.1"/>
    </source>
</evidence>
<evidence type="ECO:0008006" key="7">
    <source>
        <dbReference type="Google" id="ProtNLM"/>
    </source>
</evidence>
<evidence type="ECO:0000259" key="2">
    <source>
        <dbReference type="Pfam" id="PF02518"/>
    </source>
</evidence>
<feature type="domain" description="Histidine kinase/HSP90-like ATPase" evidence="2">
    <location>
        <begin position="880"/>
        <end position="986"/>
    </location>
</feature>
<dbReference type="Gene3D" id="2.130.10.10">
    <property type="entry name" value="YVTN repeat-like/Quinoprotein amine dehydrogenase"/>
    <property type="match status" value="3"/>
</dbReference>
<dbReference type="Pfam" id="PF07494">
    <property type="entry name" value="Reg_prop"/>
    <property type="match status" value="1"/>
</dbReference>
<dbReference type="InterPro" id="IPR050640">
    <property type="entry name" value="Bact_2-comp_sensor_kinase"/>
</dbReference>
<dbReference type="PANTHER" id="PTHR34220:SF7">
    <property type="entry name" value="SENSOR HISTIDINE KINASE YPDA"/>
    <property type="match status" value="1"/>
</dbReference>
<dbReference type="GO" id="GO:0016020">
    <property type="term" value="C:membrane"/>
    <property type="evidence" value="ECO:0007669"/>
    <property type="project" value="InterPro"/>
</dbReference>
<gene>
    <name evidence="5" type="ORF">D3H65_21545</name>
</gene>
<dbReference type="InterPro" id="IPR011110">
    <property type="entry name" value="Reg_prop"/>
</dbReference>
<keyword evidence="1" id="KW-0472">Membrane</keyword>
<dbReference type="Proteomes" id="UP000263900">
    <property type="component" value="Chromosome"/>
</dbReference>
<dbReference type="InterPro" id="IPR003594">
    <property type="entry name" value="HATPase_dom"/>
</dbReference>
<evidence type="ECO:0000259" key="3">
    <source>
        <dbReference type="Pfam" id="PF06580"/>
    </source>
</evidence>
<dbReference type="Pfam" id="PF02518">
    <property type="entry name" value="HATPase_c"/>
    <property type="match status" value="1"/>
</dbReference>
<sequence>MPAAELRPNPLYRCFLIVTYIPATIKRVLSFGSIQILFLLLLGCLFLPPVLSAQEYSYVYYNTRDGLAGSTIYDMCQDKDGFIWFATEAGLSRFDGTRFKNFTTADGLPEVEILKLYADHQGRVWIAPFKNTICYYYQGKIYTSANDSLLKKVKLNTVITHITGDKEDNIFLCSVGHDAYLLQTRKGPGKFIDLRAHGRLFSYAQPNFFDRDGLIVSTSDSTFILANGKLQFWSTGALPLKAFVTLHDYDHKIKYIKLPVESLNAYIHFDAEKKQTQTYFALTNHGAWMVDTLHFDHFEEIFLKEKQVNSALIDNERNIWFGTGGEGVYKLVSRNFKTYSFKDSKTSEIFSLTRHGQAMLAGTGFNRMYSIVGSKVDSIDFYKAFSGSVNQTSSNRLVSIKKTSAGNLVLGFDLFLFQKNASGSLVNYVFPIKSIDEIDAQTLLVGTGRNVIRVREKDLKVLDTIWPYRSTAVSYYNDSFYVGTVDGLHVVSKDGPSRFLGKDFPSLRYRTACFARSADGILWTATYGGGVVGMKDNRIIGHLTTRQGISSDICRSLFVYQNYLWVGTDKGINKVDISKPTYPVHRYSTSDGLPSDIINAIYVDSSRVYVGSPAGLTTFDEKQVSDYSRCDLRVLDISVSGLSKRLQPAYELGYNDNNLRIEFVAISFKSGGDIMYRYRLKGLKDSWDSTRQNQLEYPSLPSGNYQLELLAINKFGVVSNPVIIPFLIDTPYWQAWWFKILVVGFAIGLTATLVAWRFSIVQRREKEKIGLQQKIHELEQLALLSQMNPHFIFNCLNSIQAFIINNDVEKTNQYLTEFAYLIRQTMDSAEKGVISIGQEVRYLTRYIELEKMRFGHSFEYTIETDVQIDQVNTCLPSMLLQPYVENSIRHGIRHKRNGQGVLEIKFQQSGDQLLCIVEDNGIGRESARQFRSHLHVEYQSKGMTLAAARVKALNRQYGEPVVIEIIDKTDQEQRPTGTRVEIYFPYKMLSKLS</sequence>
<dbReference type="PANTHER" id="PTHR34220">
    <property type="entry name" value="SENSOR HISTIDINE KINASE YPDA"/>
    <property type="match status" value="1"/>
</dbReference>
<dbReference type="InterPro" id="IPR010559">
    <property type="entry name" value="Sig_transdc_His_kin_internal"/>
</dbReference>
<dbReference type="SUPFAM" id="SSF55874">
    <property type="entry name" value="ATPase domain of HSP90 chaperone/DNA topoisomerase II/histidine kinase"/>
    <property type="match status" value="1"/>
</dbReference>
<keyword evidence="1" id="KW-0812">Transmembrane</keyword>
<reference evidence="5 6" key="1">
    <citation type="submission" date="2018-09" db="EMBL/GenBank/DDBJ databases">
        <title>Genome sequencing of strain 6GH32-13.</title>
        <authorList>
            <person name="Weon H.-Y."/>
            <person name="Heo J."/>
            <person name="Kwon S.-W."/>
        </authorList>
    </citation>
    <scope>NUCLEOTIDE SEQUENCE [LARGE SCALE GENOMIC DNA]</scope>
    <source>
        <strain evidence="5 6">5GH32-13</strain>
    </source>
</reference>
<dbReference type="SUPFAM" id="SSF63829">
    <property type="entry name" value="Calcium-dependent phosphotriesterase"/>
    <property type="match status" value="1"/>
</dbReference>
<keyword evidence="6" id="KW-1185">Reference proteome</keyword>
<dbReference type="Pfam" id="PF07495">
    <property type="entry name" value="Y_Y_Y"/>
    <property type="match status" value="1"/>
</dbReference>